<dbReference type="Gene3D" id="2.60.40.1930">
    <property type="match status" value="1"/>
</dbReference>
<evidence type="ECO:0000259" key="5">
    <source>
        <dbReference type="SMART" id="SM01360"/>
    </source>
</evidence>
<feature type="domain" description="Alpha-2-macroglobulin bait region" evidence="4">
    <location>
        <begin position="802"/>
        <end position="946"/>
    </location>
</feature>
<dbReference type="Pfam" id="PF17972">
    <property type="entry name" value="bMG5"/>
    <property type="match status" value="1"/>
</dbReference>
<dbReference type="InterPro" id="IPR001599">
    <property type="entry name" value="Macroglobln_a2"/>
</dbReference>
<comment type="similarity">
    <text evidence="1">Belongs to the protease inhibitor I39 (alpha-2-macroglobulin) family. Bacterial alpha-2-macroglobulin subfamily.</text>
</comment>
<protein>
    <submittedName>
        <fullName evidence="6">Alpha-2-macroglobulin domain protein</fullName>
    </submittedName>
</protein>
<dbReference type="OrthoDB" id="9767116at2"/>
<sequence length="1682" mass="179370">MSTDETPPEGGRGAPSTPWADRWEAFKGRIPPSLKSPLFAVAVGALVVGFGGGFAVGKVADFGWFGGKSAATAEAPKGQSWSLFGKPRSANAPRRGVPKPEGFAVWRSRIDSSGAEPMACVQMSKPLDPSKAYADFVLISPDLGRQPAVRVKGDELCLGGVGFTDHRVTLLKGLPGKTGETLGANADVDFTFCEKPPYVGFAGDGVILPREESDGVALETMNVSKLAIEVWRVSDRNLVRKSISAPDPSGEGDYASDYGDDSPDDEGRQVWKGVIDVQGAAGQKATTVFPLGAVLKEMKPGGYVIKARDASGGRKPEGDEEPSPAQARRWIMFTDMALIGYDGAESLDVVVRSLKTAKTLSGVKVTLVAKDGEDLAVAKSDADGRARFPRALMDGEGASHAKMVMAYGDQGDLAVLDLDRSPVDLSKQGVGGRTESDGGRALSSDIDGYLYADRGIYRPGETVHLTAMVRDRLAKAVNDRKGYILVKRPSGVEFKRYPFSRADAGAVLADIALPRSAPRGRWTAVLKMEGVEADSGSFSFSVEDFAPQRLAVTATGQESVPVGAGQERKIDVSARFLYGAPGAGLQTQGEARLKTDTDPFPQFKGYEWGDDLTPFDEKFIELGTTVTDGDGHAMLNLATTEAGDTAQPLVAAVTASVFEPGGRPVREALELKVRGKPVYYGVKVEQGDAGRGDPPVSLEMIAVNAAGARIASTATYTLISENWNYDWFQQDGRWQWRRTSRDAVVAKATVNIGAGAPARFNRRLGWGDYRLVVEGPDGSKTVTKFSSGWGSPAKEGEAPDFVRVSAGTKAYAQGDTVEITLKSPYAGQAQIAVATDRLIEFKTLSVGENGTTVKLKTSAAWGGGAYVMVTVIQPRDPVSSPKPKRALGLIYVPLDPKGRKLTVDIGTPVKLDSKAPVDVPIKVNGLGFGQRAKVTIAAVDEGILRLTRQDSPDPAKWYFGKRALTLNYRDDYGRLLDPNMGAPANVNFGADELGGEGLTTTPIKTVALWSGIVETGLDGKAVVKLPAADFNGELRIMAVAWTDTAVGSGSKPLTVRQPVVADLNLPRFLAPGDKPMATLELHNVEGKAGDYSVEAWSTNGIAVAFKKVITLMLGQRIAEKIPFLAPNVTGIGKIGFKVAGPGFNTSKDYPIQTRLGWGDVVRTTTELQQPGMSYTPNAQLLSGLAAGDITLQVSYSPFKGFDPSAVAVALQRYPYGCTEQLVSTAYPLLYAQSVSSDPKLRRNPAILAGAVGKLLDRQTLDGAFGLWRVGDGEADAWLGAYATDFLVEAKAQGVAVPDEAMDKALNAMRQISRPDGWSSVSYRLEYPEWWGRTPDDSKKATERMRRRASAYALYVMAKAGRGDLARLRWWHDVQMKDEDQPLAKAQVAAGLALMGDQARSRSAMRQAVRSLGWRDDSDWYQSPLRDVATITALAVQAGQSDIARQLQGRLENVVKDPDALNTQEQAAVLFAASQLLKAAGPITIEAQGVTALPPAGGAPRWAVGKLADARFVNKGKGALWRTVSVRGTPIAAPGAESNGLSVSKRLFSMNGGAIDPSQIHQGDRVIVLVSGRSMQARSTALVVDDALPAGFEIETTLGADDAQNGPFKFLGELTNPDVQESRDDRYIAALDLAGEKPFAMAYVARAVTPGEFFLPGAVAKDMYRPSLNARSDAGRITVAPGG</sequence>
<dbReference type="EMBL" id="CP000927">
    <property type="protein sequence ID" value="ABZ69205.1"/>
    <property type="molecule type" value="Genomic_DNA"/>
</dbReference>
<accession>B0T236</accession>
<reference evidence="6" key="1">
    <citation type="submission" date="2008-01" db="EMBL/GenBank/DDBJ databases">
        <title>Complete sequence of chromosome of Caulobacter sp. K31.</title>
        <authorList>
            <consortium name="US DOE Joint Genome Institute"/>
            <person name="Copeland A."/>
            <person name="Lucas S."/>
            <person name="Lapidus A."/>
            <person name="Barry K."/>
            <person name="Glavina del Rio T."/>
            <person name="Dalin E."/>
            <person name="Tice H."/>
            <person name="Pitluck S."/>
            <person name="Bruce D."/>
            <person name="Goodwin L."/>
            <person name="Thompson L.S."/>
            <person name="Brettin T."/>
            <person name="Detter J.C."/>
            <person name="Han C."/>
            <person name="Schmutz J."/>
            <person name="Larimer F."/>
            <person name="Land M."/>
            <person name="Hauser L."/>
            <person name="Kyrpides N."/>
            <person name="Kim E."/>
            <person name="Stephens C."/>
            <person name="Richardson P."/>
        </authorList>
    </citation>
    <scope>NUCLEOTIDE SEQUENCE [LARGE SCALE GENOMIC DNA]</scope>
    <source>
        <strain evidence="6">K31</strain>
    </source>
</reference>
<dbReference type="Pfam" id="PF21142">
    <property type="entry name" value="A2M_bMG2"/>
    <property type="match status" value="1"/>
</dbReference>
<dbReference type="Pfam" id="PF17962">
    <property type="entry name" value="bMG6"/>
    <property type="match status" value="1"/>
</dbReference>
<dbReference type="InterPro" id="IPR041462">
    <property type="entry name" value="Bact_A2M_MG6"/>
</dbReference>
<dbReference type="CDD" id="cd02891">
    <property type="entry name" value="A2M_like"/>
    <property type="match status" value="1"/>
</dbReference>
<dbReference type="InterPro" id="IPR008930">
    <property type="entry name" value="Terpenoid_cyclase/PrenylTrfase"/>
</dbReference>
<feature type="region of interest" description="Disordered" evidence="3">
    <location>
        <begin position="306"/>
        <end position="325"/>
    </location>
</feature>
<dbReference type="HOGENOM" id="CLU_000965_1_0_5"/>
<dbReference type="SUPFAM" id="SSF48239">
    <property type="entry name" value="Terpenoid cyclases/Protein prenyltransferases"/>
    <property type="match status" value="1"/>
</dbReference>
<feature type="region of interest" description="Disordered" evidence="3">
    <location>
        <begin position="242"/>
        <end position="268"/>
    </location>
</feature>
<dbReference type="KEGG" id="cak:Caul_0067"/>
<feature type="domain" description="Alpha-2-macroglobulin" evidence="5">
    <location>
        <begin position="1006"/>
        <end position="1095"/>
    </location>
</feature>
<evidence type="ECO:0000313" key="6">
    <source>
        <dbReference type="EMBL" id="ABZ69205.1"/>
    </source>
</evidence>
<dbReference type="Pfam" id="PF01835">
    <property type="entry name" value="MG2"/>
    <property type="match status" value="1"/>
</dbReference>
<dbReference type="InterPro" id="IPR002890">
    <property type="entry name" value="MG2"/>
</dbReference>
<dbReference type="GO" id="GO:0004866">
    <property type="term" value="F:endopeptidase inhibitor activity"/>
    <property type="evidence" value="ECO:0007669"/>
    <property type="project" value="InterPro"/>
</dbReference>
<proteinExistence type="inferred from homology"/>
<dbReference type="Pfam" id="PF11974">
    <property type="entry name" value="bMG3"/>
    <property type="match status" value="1"/>
</dbReference>
<organism evidence="6">
    <name type="scientific">Caulobacter sp. (strain K31)</name>
    <dbReference type="NCBI Taxonomy" id="366602"/>
    <lineage>
        <taxon>Bacteria</taxon>
        <taxon>Pseudomonadati</taxon>
        <taxon>Pseudomonadota</taxon>
        <taxon>Alphaproteobacteria</taxon>
        <taxon>Caulobacterales</taxon>
        <taxon>Caulobacteraceae</taxon>
        <taxon>Caulobacter</taxon>
    </lineage>
</organism>
<dbReference type="STRING" id="366602.Caul_0067"/>
<dbReference type="InterPro" id="IPR049120">
    <property type="entry name" value="A2M_bMG2"/>
</dbReference>
<name>B0T236_CAUSK</name>
<dbReference type="PANTHER" id="PTHR40094:SF1">
    <property type="entry name" value="UBIQUITIN DOMAIN-CONTAINING PROTEIN"/>
    <property type="match status" value="1"/>
</dbReference>
<dbReference type="InterPro" id="IPR021868">
    <property type="entry name" value="Alpha_2_Macroglob_MG3"/>
</dbReference>
<dbReference type="InterPro" id="IPR011625">
    <property type="entry name" value="A2M_N_BRD"/>
</dbReference>
<dbReference type="SMART" id="SM01359">
    <property type="entry name" value="A2M_N_2"/>
    <property type="match status" value="1"/>
</dbReference>
<dbReference type="Pfam" id="PF07703">
    <property type="entry name" value="A2M_BRD"/>
    <property type="match status" value="1"/>
</dbReference>
<dbReference type="InterPro" id="IPR026284">
    <property type="entry name" value="A2MG_proteobact"/>
</dbReference>
<dbReference type="PANTHER" id="PTHR40094">
    <property type="entry name" value="ALPHA-2-MACROGLOBULIN HOMOLOG"/>
    <property type="match status" value="1"/>
</dbReference>
<dbReference type="SMART" id="SM01360">
    <property type="entry name" value="A2M"/>
    <property type="match status" value="1"/>
</dbReference>
<feature type="region of interest" description="Disordered" evidence="3">
    <location>
        <begin position="1"/>
        <end position="20"/>
    </location>
</feature>
<dbReference type="MEROPS" id="I39.008"/>
<evidence type="ECO:0000259" key="4">
    <source>
        <dbReference type="SMART" id="SM01359"/>
    </source>
</evidence>
<dbReference type="Pfam" id="PF17973">
    <property type="entry name" value="bMG10"/>
    <property type="match status" value="1"/>
</dbReference>
<dbReference type="eggNOG" id="COG2373">
    <property type="taxonomic scope" value="Bacteria"/>
</dbReference>
<dbReference type="InterPro" id="IPR041203">
    <property type="entry name" value="Bact_A2M_MG5"/>
</dbReference>
<feature type="compositionally biased region" description="Basic and acidic residues" evidence="3">
    <location>
        <begin position="306"/>
        <end position="317"/>
    </location>
</feature>
<keyword evidence="2" id="KW-0732">Signal</keyword>
<evidence type="ECO:0000256" key="3">
    <source>
        <dbReference type="SAM" id="MobiDB-lite"/>
    </source>
</evidence>
<gene>
    <name evidence="6" type="ordered locus">Caul_0067</name>
</gene>
<evidence type="ECO:0000256" key="1">
    <source>
        <dbReference type="ARBA" id="ARBA00010556"/>
    </source>
</evidence>
<dbReference type="InterPro" id="IPR051802">
    <property type="entry name" value="YfhM-like"/>
</dbReference>
<dbReference type="InterPro" id="IPR041246">
    <property type="entry name" value="Bact_MG10"/>
</dbReference>
<evidence type="ECO:0000256" key="2">
    <source>
        <dbReference type="ARBA" id="ARBA00022729"/>
    </source>
</evidence>
<dbReference type="PIRSF" id="PIRSF038980">
    <property type="entry name" value="A2M_bac"/>
    <property type="match status" value="1"/>
</dbReference>
<dbReference type="Pfam" id="PF00207">
    <property type="entry name" value="A2M"/>
    <property type="match status" value="1"/>
</dbReference>
<dbReference type="Gene3D" id="1.50.10.20">
    <property type="match status" value="1"/>
</dbReference>